<dbReference type="AlphaFoldDB" id="X1CJU7"/>
<organism evidence="1">
    <name type="scientific">marine sediment metagenome</name>
    <dbReference type="NCBI Taxonomy" id="412755"/>
    <lineage>
        <taxon>unclassified sequences</taxon>
        <taxon>metagenomes</taxon>
        <taxon>ecological metagenomes</taxon>
    </lineage>
</organism>
<feature type="non-terminal residue" evidence="1">
    <location>
        <position position="1"/>
    </location>
</feature>
<name>X1CJU7_9ZZZZ</name>
<dbReference type="EMBL" id="BART01037550">
    <property type="protein sequence ID" value="GAH08666.1"/>
    <property type="molecule type" value="Genomic_DNA"/>
</dbReference>
<protein>
    <submittedName>
        <fullName evidence="1">Uncharacterized protein</fullName>
    </submittedName>
</protein>
<gene>
    <name evidence="1" type="ORF">S01H4_62769</name>
</gene>
<sequence length="151" mass="16229">HPQDTETRLEDRVGAMFSGNTETFISVTYGDEVINLVVPVLDENDMASNLDTVLATQQSIKAYADALHALQYLKTEIDELSELEAIWSKDVTDSSELATALADFTGQENIVTLGTIGTGTWEGTAIADGYIPDDITITESDPNALLTAGTD</sequence>
<evidence type="ECO:0000313" key="1">
    <source>
        <dbReference type="EMBL" id="GAH08666.1"/>
    </source>
</evidence>
<accession>X1CJU7</accession>
<comment type="caution">
    <text evidence="1">The sequence shown here is derived from an EMBL/GenBank/DDBJ whole genome shotgun (WGS) entry which is preliminary data.</text>
</comment>
<feature type="non-terminal residue" evidence="1">
    <location>
        <position position="151"/>
    </location>
</feature>
<reference evidence="1" key="1">
    <citation type="journal article" date="2014" name="Front. Microbiol.">
        <title>High frequency of phylogenetically diverse reductive dehalogenase-homologous genes in deep subseafloor sedimentary metagenomes.</title>
        <authorList>
            <person name="Kawai M."/>
            <person name="Futagami T."/>
            <person name="Toyoda A."/>
            <person name="Takaki Y."/>
            <person name="Nishi S."/>
            <person name="Hori S."/>
            <person name="Arai W."/>
            <person name="Tsubouchi T."/>
            <person name="Morono Y."/>
            <person name="Uchiyama I."/>
            <person name="Ito T."/>
            <person name="Fujiyama A."/>
            <person name="Inagaki F."/>
            <person name="Takami H."/>
        </authorList>
    </citation>
    <scope>NUCLEOTIDE SEQUENCE</scope>
    <source>
        <strain evidence="1">Expedition CK06-06</strain>
    </source>
</reference>
<proteinExistence type="predicted"/>